<dbReference type="InterPro" id="IPR016477">
    <property type="entry name" value="Fructo-/Ketosamine-3-kinase"/>
</dbReference>
<keyword evidence="2 3" id="KW-0808">Transferase</keyword>
<dbReference type="Gene3D" id="3.90.1200.10">
    <property type="match status" value="1"/>
</dbReference>
<organism evidence="3 4">
    <name type="scientific">Acerihabitans arboris</name>
    <dbReference type="NCBI Taxonomy" id="2691583"/>
    <lineage>
        <taxon>Bacteria</taxon>
        <taxon>Pseudomonadati</taxon>
        <taxon>Pseudomonadota</taxon>
        <taxon>Gammaproteobacteria</taxon>
        <taxon>Enterobacterales</taxon>
        <taxon>Pectobacteriaceae</taxon>
        <taxon>Acerihabitans</taxon>
    </lineage>
</organism>
<comment type="similarity">
    <text evidence="1 2">Belongs to the fructosamine kinase family.</text>
</comment>
<reference evidence="3 4" key="2">
    <citation type="submission" date="2020-02" db="EMBL/GenBank/DDBJ databases">
        <title>The new genus of Enterobacteriales.</title>
        <authorList>
            <person name="Kim I.S."/>
        </authorList>
    </citation>
    <scope>NUCLEOTIDE SEQUENCE [LARGE SCALE GENOMIC DNA]</scope>
    <source>
        <strain evidence="3 4">SAP-6</strain>
    </source>
</reference>
<dbReference type="EMBL" id="WUBS01000006">
    <property type="protein sequence ID" value="NDL63052.1"/>
    <property type="molecule type" value="Genomic_DNA"/>
</dbReference>
<sequence length="287" mass="33131">MWHAISTMLAEKFTRDEISARRELPGGELHSAWYIRYGAHEVFVKSDTRELLQKFTNEADQLAMLARSRTVRVPEVYGVGSSRDESFLLLEFLVERPFDAHGAYCLGQQLARLHRWSEQPQFGLDFDNDLSTVTQPNAWQRRWAVFYAEQRIGWQLQLAAEKGLYYGDIDMIIDQIATRLHERQPQPSLLHGDLWPDNCANSSNGGFLYDPACYWGDRECDLAMLPLYDQLLPQIYDGYQSVWPLDKGFIDRQPIYQLYYLLNRASLFGGEHIAIASEALDKLLSAE</sequence>
<keyword evidence="2" id="KW-0418">Kinase</keyword>
<dbReference type="AlphaFoldDB" id="A0A845SI47"/>
<dbReference type="PANTHER" id="PTHR12149">
    <property type="entry name" value="FRUCTOSAMINE 3 KINASE-RELATED PROTEIN"/>
    <property type="match status" value="1"/>
</dbReference>
<dbReference type="GO" id="GO:0016301">
    <property type="term" value="F:kinase activity"/>
    <property type="evidence" value="ECO:0007669"/>
    <property type="project" value="UniProtKB-UniRule"/>
</dbReference>
<protein>
    <submittedName>
        <fullName evidence="3">Phosphotransferase</fullName>
    </submittedName>
</protein>
<dbReference type="SUPFAM" id="SSF56112">
    <property type="entry name" value="Protein kinase-like (PK-like)"/>
    <property type="match status" value="1"/>
</dbReference>
<reference evidence="3 4" key="1">
    <citation type="submission" date="2019-12" db="EMBL/GenBank/DDBJ databases">
        <authorList>
            <person name="Lee S.D."/>
        </authorList>
    </citation>
    <scope>NUCLEOTIDE SEQUENCE [LARGE SCALE GENOMIC DNA]</scope>
    <source>
        <strain evidence="3 4">SAP-6</strain>
    </source>
</reference>
<dbReference type="Proteomes" id="UP000461443">
    <property type="component" value="Unassembled WGS sequence"/>
</dbReference>
<keyword evidence="4" id="KW-1185">Reference proteome</keyword>
<dbReference type="RefSeq" id="WP_162365772.1">
    <property type="nucleotide sequence ID" value="NZ_WUBS01000006.1"/>
</dbReference>
<evidence type="ECO:0000256" key="2">
    <source>
        <dbReference type="PIRNR" id="PIRNR006221"/>
    </source>
</evidence>
<dbReference type="PANTHER" id="PTHR12149:SF8">
    <property type="entry name" value="PROTEIN-RIBULOSAMINE 3-KINASE"/>
    <property type="match status" value="1"/>
</dbReference>
<name>A0A845SI47_9GAMM</name>
<dbReference type="PIRSF" id="PIRSF006221">
    <property type="entry name" value="Ketosamine-3-kinase"/>
    <property type="match status" value="1"/>
</dbReference>
<gene>
    <name evidence="3" type="ORF">GRH90_09855</name>
</gene>
<evidence type="ECO:0000313" key="3">
    <source>
        <dbReference type="EMBL" id="NDL63052.1"/>
    </source>
</evidence>
<dbReference type="Pfam" id="PF03881">
    <property type="entry name" value="Fructosamin_kin"/>
    <property type="match status" value="1"/>
</dbReference>
<accession>A0A845SI47</accession>
<proteinExistence type="inferred from homology"/>
<dbReference type="Gene3D" id="3.30.200.20">
    <property type="entry name" value="Phosphorylase Kinase, domain 1"/>
    <property type="match status" value="1"/>
</dbReference>
<evidence type="ECO:0000313" key="4">
    <source>
        <dbReference type="Proteomes" id="UP000461443"/>
    </source>
</evidence>
<comment type="caution">
    <text evidence="3">The sequence shown here is derived from an EMBL/GenBank/DDBJ whole genome shotgun (WGS) entry which is preliminary data.</text>
</comment>
<dbReference type="InterPro" id="IPR011009">
    <property type="entry name" value="Kinase-like_dom_sf"/>
</dbReference>
<evidence type="ECO:0000256" key="1">
    <source>
        <dbReference type="ARBA" id="ARBA00009460"/>
    </source>
</evidence>